<dbReference type="AlphaFoldDB" id="G5GH87"/>
<dbReference type="Proteomes" id="UP000003011">
    <property type="component" value="Unassembled WGS sequence"/>
</dbReference>
<reference evidence="2 3" key="1">
    <citation type="submission" date="2011-08" db="EMBL/GenBank/DDBJ databases">
        <title>The Genome Sequence of Johnsonella ignava ATCC 51276.</title>
        <authorList>
            <consortium name="The Broad Institute Genome Sequencing Platform"/>
            <person name="Earl A."/>
            <person name="Ward D."/>
            <person name="Feldgarden M."/>
            <person name="Gevers D."/>
            <person name="Izard J."/>
            <person name="Blanton J.M."/>
            <person name="Baranova O.V."/>
            <person name="Dewhirst F.E."/>
            <person name="Young S.K."/>
            <person name="Zeng Q."/>
            <person name="Gargeya S."/>
            <person name="Fitzgerald M."/>
            <person name="Haas B."/>
            <person name="Abouelleil A."/>
            <person name="Alvarado L."/>
            <person name="Arachchi H.M."/>
            <person name="Berlin A."/>
            <person name="Brown A."/>
            <person name="Chapman S.B."/>
            <person name="Chen Z."/>
            <person name="Dunbar C."/>
            <person name="Freedman E."/>
            <person name="Gearin G."/>
            <person name="Gellesch M."/>
            <person name="Goldberg J."/>
            <person name="Griggs A."/>
            <person name="Gujja S."/>
            <person name="Heiman D."/>
            <person name="Howarth C."/>
            <person name="Larson L."/>
            <person name="Lui A."/>
            <person name="MacDonald P.J.P."/>
            <person name="Montmayeur A."/>
            <person name="Murphy C."/>
            <person name="Neiman D."/>
            <person name="Pearson M."/>
            <person name="Priest M."/>
            <person name="Roberts A."/>
            <person name="Saif S."/>
            <person name="Shea T."/>
            <person name="Shenoy N."/>
            <person name="Sisk P."/>
            <person name="Stolte C."/>
            <person name="Sykes S."/>
            <person name="Wortman J."/>
            <person name="Nusbaum C."/>
            <person name="Birren B."/>
        </authorList>
    </citation>
    <scope>NUCLEOTIDE SEQUENCE [LARGE SCALE GENOMIC DNA]</scope>
    <source>
        <strain evidence="2 3">ATCC 51276</strain>
    </source>
</reference>
<organism evidence="2 3">
    <name type="scientific">Johnsonella ignava ATCC 51276</name>
    <dbReference type="NCBI Taxonomy" id="679200"/>
    <lineage>
        <taxon>Bacteria</taxon>
        <taxon>Bacillati</taxon>
        <taxon>Bacillota</taxon>
        <taxon>Clostridia</taxon>
        <taxon>Lachnospirales</taxon>
        <taxon>Lachnospiraceae</taxon>
        <taxon>Johnsonella</taxon>
    </lineage>
</organism>
<feature type="transmembrane region" description="Helical" evidence="1">
    <location>
        <begin position="12"/>
        <end position="30"/>
    </location>
</feature>
<dbReference type="EMBL" id="ACZL01000015">
    <property type="protein sequence ID" value="EHI55884.1"/>
    <property type="molecule type" value="Genomic_DNA"/>
</dbReference>
<dbReference type="OrthoDB" id="1761263at2"/>
<keyword evidence="1" id="KW-0472">Membrane</keyword>
<sequence length="825" mass="93189">MKFLNLLKNKFVILGIVFIVALVSYFIMLVQKGTKGGPVYTSIEEPSLPVVWVEMAQRHMNCMRGFLNDPGPDVAYDTLTSVPEDSRLKLFIRDGSITITGIKYEIRSADLSELIDRGSINDFENSENENGIDFELPIGNYLSEWRQYRLDLTLVTENKGDVHYYTAIMKCQQEELIKMVELAASFSDRNFDYDAARENATYLESDDTGDNTNLGLVNLKSSYEQLTYRKLNLRPIGVKDIRLCSYDGYMGELKITFSAGSKNDNKQAELYEISESFIMRVGPERLYMMDYTRTMSEVFLGDTQLFNAEKIELGINGAGKISGLSSPDERFRAFVSNRDLILIDRGTADESGTKTVINPSAVKLYSFRSGVDSGLRSAYDRNDIKILKTGDNGSVDFLVYGYINRGKHEGETGIIYNRYDPQKNIIVENFFIPVNKTYGEIREDVLTLAYLGGNNNLYMKIGSVVYSIDPEGGSSIVVAEGLRDGCYSISPLESRFAWQVKQDRDGSGIINFMNFDTGTKQEIKAEQGKLLSTKGFIDSDLVLAISDENISWIINDKKTVTPYNAIEIINDLLEVQEHYERVGNFISDVRVEGGRVHLKLLNKNGDTSFNFIADDTIVSNTDIVSDDIKGIGYYSSEDKGRVFFTESDFVNGEKIKKLEVPENISYETTKNIDIDQNEQEYRYNAYVHGDMVSSHENPDRAIQVAYAGMGRVNIRGNIFYARAAVLGYKMLKVPATRAEDFMQARMDDTLTSLMGISLRQSFYFLNKNLYVLGYSDGGAPLLIYGYDRNSVYVYDINAGDTKKIPLNQAEIMFNGSYNDFSCFWE</sequence>
<dbReference type="STRING" id="679200.HMPREF9333_00927"/>
<evidence type="ECO:0000256" key="1">
    <source>
        <dbReference type="SAM" id="Phobius"/>
    </source>
</evidence>
<evidence type="ECO:0000313" key="2">
    <source>
        <dbReference type="EMBL" id="EHI55884.1"/>
    </source>
</evidence>
<accession>G5GH87</accession>
<keyword evidence="1" id="KW-0812">Transmembrane</keyword>
<name>G5GH87_9FIRM</name>
<gene>
    <name evidence="2" type="ORF">HMPREF9333_00927</name>
</gene>
<keyword evidence="1" id="KW-1133">Transmembrane helix</keyword>
<dbReference type="eggNOG" id="ENOG502Z8M5">
    <property type="taxonomic scope" value="Bacteria"/>
</dbReference>
<dbReference type="HOGENOM" id="CLU_017193_0_0_9"/>
<evidence type="ECO:0000313" key="3">
    <source>
        <dbReference type="Proteomes" id="UP000003011"/>
    </source>
</evidence>
<protein>
    <submittedName>
        <fullName evidence="2">Uncharacterized protein</fullName>
    </submittedName>
</protein>
<proteinExistence type="predicted"/>
<dbReference type="RefSeq" id="WP_005540235.1">
    <property type="nucleotide sequence ID" value="NZ_JH378831.1"/>
</dbReference>
<comment type="caution">
    <text evidence="2">The sequence shown here is derived from an EMBL/GenBank/DDBJ whole genome shotgun (WGS) entry which is preliminary data.</text>
</comment>
<keyword evidence="3" id="KW-1185">Reference proteome</keyword>